<name>A0ACB9ZTS5_CATRO</name>
<accession>A0ACB9ZTS5</accession>
<organism evidence="1 2">
    <name type="scientific">Catharanthus roseus</name>
    <name type="common">Madagascar periwinkle</name>
    <name type="synonym">Vinca rosea</name>
    <dbReference type="NCBI Taxonomy" id="4058"/>
    <lineage>
        <taxon>Eukaryota</taxon>
        <taxon>Viridiplantae</taxon>
        <taxon>Streptophyta</taxon>
        <taxon>Embryophyta</taxon>
        <taxon>Tracheophyta</taxon>
        <taxon>Spermatophyta</taxon>
        <taxon>Magnoliopsida</taxon>
        <taxon>eudicotyledons</taxon>
        <taxon>Gunneridae</taxon>
        <taxon>Pentapetalae</taxon>
        <taxon>asterids</taxon>
        <taxon>lamiids</taxon>
        <taxon>Gentianales</taxon>
        <taxon>Apocynaceae</taxon>
        <taxon>Rauvolfioideae</taxon>
        <taxon>Vinceae</taxon>
        <taxon>Catharanthinae</taxon>
        <taxon>Catharanthus</taxon>
    </lineage>
</organism>
<evidence type="ECO:0000313" key="2">
    <source>
        <dbReference type="Proteomes" id="UP001060085"/>
    </source>
</evidence>
<reference evidence="2" key="1">
    <citation type="journal article" date="2023" name="Nat. Plants">
        <title>Single-cell RNA sequencing provides a high-resolution roadmap for understanding the multicellular compartmentation of specialized metabolism.</title>
        <authorList>
            <person name="Sun S."/>
            <person name="Shen X."/>
            <person name="Li Y."/>
            <person name="Li Y."/>
            <person name="Wang S."/>
            <person name="Li R."/>
            <person name="Zhang H."/>
            <person name="Shen G."/>
            <person name="Guo B."/>
            <person name="Wei J."/>
            <person name="Xu J."/>
            <person name="St-Pierre B."/>
            <person name="Chen S."/>
            <person name="Sun C."/>
        </authorList>
    </citation>
    <scope>NUCLEOTIDE SEQUENCE [LARGE SCALE GENOMIC DNA]</scope>
</reference>
<dbReference type="Proteomes" id="UP001060085">
    <property type="component" value="Linkage Group LG08"/>
</dbReference>
<evidence type="ECO:0000313" key="1">
    <source>
        <dbReference type="EMBL" id="KAI5650352.1"/>
    </source>
</evidence>
<proteinExistence type="predicted"/>
<comment type="caution">
    <text evidence="1">The sequence shown here is derived from an EMBL/GenBank/DDBJ whole genome shotgun (WGS) entry which is preliminary data.</text>
</comment>
<sequence>MFESQNEVIIAKFRHLVFNTSQTPYEHSIYITTTLPQSLVKSGYKFLRHQPGQLTATLIRMGFSYVCINRKATCLAVVTESSHKHFRSAKIPIRQSSPAYENLTIMPILDLYSCMSKHVTFQARAFSNI</sequence>
<protein>
    <submittedName>
        <fullName evidence="1">Uncharacterized protein</fullName>
    </submittedName>
</protein>
<gene>
    <name evidence="1" type="ORF">M9H77_36357</name>
</gene>
<dbReference type="EMBL" id="CM044708">
    <property type="protein sequence ID" value="KAI5650352.1"/>
    <property type="molecule type" value="Genomic_DNA"/>
</dbReference>
<keyword evidence="2" id="KW-1185">Reference proteome</keyword>